<evidence type="ECO:0000259" key="11">
    <source>
        <dbReference type="PROSITE" id="PS50113"/>
    </source>
</evidence>
<dbReference type="PANTHER" id="PTHR43547:SF2">
    <property type="entry name" value="HYBRID SIGNAL TRANSDUCTION HISTIDINE KINASE C"/>
    <property type="match status" value="1"/>
</dbReference>
<accession>A0A0S2HZQ1</accession>
<feature type="domain" description="PAS" evidence="10">
    <location>
        <begin position="945"/>
        <end position="987"/>
    </location>
</feature>
<evidence type="ECO:0000259" key="10">
    <source>
        <dbReference type="PROSITE" id="PS50112"/>
    </source>
</evidence>
<keyword evidence="4 12" id="KW-0808">Transferase</keyword>
<dbReference type="SUPFAM" id="SSF50998">
    <property type="entry name" value="Quinoprotein alcohol dehydrogenase-like"/>
    <property type="match status" value="1"/>
</dbReference>
<dbReference type="InterPro" id="IPR036890">
    <property type="entry name" value="HATPase_C_sf"/>
</dbReference>
<dbReference type="PANTHER" id="PTHR43547">
    <property type="entry name" value="TWO-COMPONENT HISTIDINE KINASE"/>
    <property type="match status" value="1"/>
</dbReference>
<dbReference type="SUPFAM" id="SSF55874">
    <property type="entry name" value="ATPase domain of HSP90 chaperone/DNA topoisomerase II/histidine kinase"/>
    <property type="match status" value="1"/>
</dbReference>
<dbReference type="PROSITE" id="PS50109">
    <property type="entry name" value="HIS_KIN"/>
    <property type="match status" value="1"/>
</dbReference>
<keyword evidence="8" id="KW-0732">Signal</keyword>
<dbReference type="SUPFAM" id="SSF47384">
    <property type="entry name" value="Homodimeric domain of signal transducing histidine kinase"/>
    <property type="match status" value="1"/>
</dbReference>
<dbReference type="EC" id="2.7.13.3" evidence="2"/>
<dbReference type="InterPro" id="IPR000014">
    <property type="entry name" value="PAS"/>
</dbReference>
<dbReference type="PROSITE" id="PS50112">
    <property type="entry name" value="PAS"/>
    <property type="match status" value="2"/>
</dbReference>
<dbReference type="OrthoDB" id="9781208at2"/>
<evidence type="ECO:0000256" key="7">
    <source>
        <dbReference type="SAM" id="Phobius"/>
    </source>
</evidence>
<keyword evidence="7" id="KW-1133">Transmembrane helix</keyword>
<proteinExistence type="predicted"/>
<feature type="domain" description="PAS" evidence="10">
    <location>
        <begin position="802"/>
        <end position="872"/>
    </location>
</feature>
<dbReference type="Pfam" id="PF13426">
    <property type="entry name" value="PAS_9"/>
    <property type="match status" value="2"/>
</dbReference>
<dbReference type="STRING" id="1307839.L21SP5_01904"/>
<dbReference type="Gene3D" id="1.10.287.130">
    <property type="match status" value="1"/>
</dbReference>
<keyword evidence="7" id="KW-0472">Membrane</keyword>
<dbReference type="Pfam" id="PF07495">
    <property type="entry name" value="Y_Y_Y"/>
    <property type="match status" value="1"/>
</dbReference>
<evidence type="ECO:0000256" key="5">
    <source>
        <dbReference type="ARBA" id="ARBA00022777"/>
    </source>
</evidence>
<dbReference type="InterPro" id="IPR015943">
    <property type="entry name" value="WD40/YVTN_repeat-like_dom_sf"/>
</dbReference>
<feature type="coiled-coil region" evidence="6">
    <location>
        <begin position="1053"/>
        <end position="1080"/>
    </location>
</feature>
<keyword evidence="5 12" id="KW-0418">Kinase</keyword>
<dbReference type="Gene3D" id="2.130.10.10">
    <property type="entry name" value="YVTN repeat-like/Quinoprotein amine dehydrogenase"/>
    <property type="match status" value="2"/>
</dbReference>
<keyword evidence="13" id="KW-1185">Reference proteome</keyword>
<evidence type="ECO:0000313" key="12">
    <source>
        <dbReference type="EMBL" id="ALO15543.1"/>
    </source>
</evidence>
<sequence length="1306" mass="150432" precursor="true">MYKIYLFCLFISLINSGFSQGNLFVHNFLPTDYPGQTQNWAIKTDSNNVMWIANKDGLMTFNGNQWNLIQTPHRSTIRSLSFANDGTLYAGAIGDFGYVARDTNGNHEYRSLVDSVGQDVEFTDVWSTVTCGDTTLFLTDNYIFIYNKETVELLTGDHQYFYLAFKVANQCIVQEIGGGLFRYANGKLNKIENSKFFEQRQVHAIFKQGNLHIVATKFHGLFRVKFDEALSRIKSIEKFSTSVDDLLKVSTVYQAKPICPNLIGIATTHAGLFIVDFEGKLKYHFNTENQLLTDAVYDFTCTQNGAVWLAQDMGLSLIELGLPVTHYDYSSGVKGTVSAIEKFENRIYVATGFGLYWVNPEVPMHERKFQKVRNINMQAWNMLEIKDGINSKLLVATAAGIFKVEESKAVQIFEYPDIYKLYIYPEYPDYMFVGTRAGLILLKKDGKKWNLVHEFGTIRQQVRDLAKDSAGNLWIAANYKGFYKLDKIQLKELIYHEVAPVLSLKDTANGLNSLRGLQFQKTDNQLLYSSYPQLYTYDAAHSQFKPFKLTDEHTDSANIEGFNRISEKTFYFTTKKGMGVDSTTLMRLPYSVTHAAWIDSDQIWIGSEHGLYHYLFHNKRALSQYFSIYFSAIKFGSGSWLDVYKQNQPLKKELDFEHNSISVVVSIPYYYNYAGNEISFFLKGFDKQYEPWNQQFKKSYTNLPPGKYTLYARARNTFGETVKRRLLELTINPPVYRTTYAYVLYILLWGFIMFLAIRYRTRQLRKSKEKLENVIQERTQQLLDKNEEVMQVADILKENNKKLKELSIVAEKAGNAVAIFNKDGKLDYCNEAFEKLYGYTCEDFTAERGSFLFENSEYPHIKKAYDEAIAKKKSVQYEYFTLSKNHDGLWIHTTLTPVFSDEGEPEQFIAIDTNITQLKNAEEEVRFQKEELERKSKELAEKNQELQRLSIIARETDNAVILTDKEGALLWVNEGFTRLYGYTLNDLRQKRGNVFNMSSNERIRQYIGNWPGHRSSITYESQNTTRGGNKIWAQTTLTPIRDDDGNIVQIIAIDSDITALKNAEMQIEQQRDQLKSLNATKDKFFSIIGHDLRSPFGNFVNMTNIIMQNIATSDKTTLLNYVSKLQRSAQNSYNLLENLLDWARQQQGRIKYYPDFDDITSLVEEMAELLLPLAERKKIKVNLIYDEPIYAYFDEHMIKTVVRNLLFNALKYTPSGGRINLYFEEAKGFVKFFVQDSGIGIKTEMQNKLFHAETHFSTLGTDKERGTGLGLILSKDFVEMNKGTIEIQSEPGKGSTFIVTLPDREP</sequence>
<feature type="signal peptide" evidence="8">
    <location>
        <begin position="1"/>
        <end position="21"/>
    </location>
</feature>
<dbReference type="Gene3D" id="3.30.450.20">
    <property type="entry name" value="PAS domain"/>
    <property type="match status" value="2"/>
</dbReference>
<dbReference type="InterPro" id="IPR003661">
    <property type="entry name" value="HisK_dim/P_dom"/>
</dbReference>
<dbReference type="Gene3D" id="3.30.565.10">
    <property type="entry name" value="Histidine kinase-like ATPase, C-terminal domain"/>
    <property type="match status" value="1"/>
</dbReference>
<keyword evidence="7" id="KW-0812">Transmembrane</keyword>
<feature type="coiled-coil region" evidence="6">
    <location>
        <begin position="911"/>
        <end position="952"/>
    </location>
</feature>
<evidence type="ECO:0000256" key="1">
    <source>
        <dbReference type="ARBA" id="ARBA00000085"/>
    </source>
</evidence>
<evidence type="ECO:0000256" key="8">
    <source>
        <dbReference type="SAM" id="SignalP"/>
    </source>
</evidence>
<name>A0A0S2HZQ1_9BACT</name>
<dbReference type="Pfam" id="PF02518">
    <property type="entry name" value="HATPase_c"/>
    <property type="match status" value="1"/>
</dbReference>
<dbReference type="InterPro" id="IPR035965">
    <property type="entry name" value="PAS-like_dom_sf"/>
</dbReference>
<evidence type="ECO:0000256" key="4">
    <source>
        <dbReference type="ARBA" id="ARBA00022679"/>
    </source>
</evidence>
<dbReference type="Gene3D" id="2.60.40.10">
    <property type="entry name" value="Immunoglobulins"/>
    <property type="match status" value="1"/>
</dbReference>
<dbReference type="InterPro" id="IPR005467">
    <property type="entry name" value="His_kinase_dom"/>
</dbReference>
<evidence type="ECO:0000259" key="9">
    <source>
        <dbReference type="PROSITE" id="PS50109"/>
    </source>
</evidence>
<dbReference type="Proteomes" id="UP000064893">
    <property type="component" value="Chromosome"/>
</dbReference>
<feature type="domain" description="Histidine kinase" evidence="9">
    <location>
        <begin position="1087"/>
        <end position="1305"/>
    </location>
</feature>
<feature type="domain" description="PAC" evidence="11">
    <location>
        <begin position="1017"/>
        <end position="1069"/>
    </location>
</feature>
<dbReference type="PROSITE" id="PS50113">
    <property type="entry name" value="PAC"/>
    <property type="match status" value="2"/>
</dbReference>
<evidence type="ECO:0000256" key="3">
    <source>
        <dbReference type="ARBA" id="ARBA00022553"/>
    </source>
</evidence>
<organism evidence="12 13">
    <name type="scientific">Salinivirga cyanobacteriivorans</name>
    <dbReference type="NCBI Taxonomy" id="1307839"/>
    <lineage>
        <taxon>Bacteria</taxon>
        <taxon>Pseudomonadati</taxon>
        <taxon>Bacteroidota</taxon>
        <taxon>Bacteroidia</taxon>
        <taxon>Bacteroidales</taxon>
        <taxon>Salinivirgaceae</taxon>
        <taxon>Salinivirga</taxon>
    </lineage>
</organism>
<reference evidence="12 13" key="1">
    <citation type="submission" date="2015-11" db="EMBL/GenBank/DDBJ databases">
        <title>Description and complete genome sequence of a novel strain predominating in hypersaline microbial mats and representing a new family of the Bacteriodetes phylum.</title>
        <authorList>
            <person name="Spring S."/>
            <person name="Bunk B."/>
            <person name="Sproer C."/>
            <person name="Klenk H.-P."/>
        </authorList>
    </citation>
    <scope>NUCLEOTIDE SEQUENCE [LARGE SCALE GENOMIC DNA]</scope>
    <source>
        <strain evidence="12 13">L21-Spi-D4</strain>
    </source>
</reference>
<keyword evidence="3" id="KW-0597">Phosphoprotein</keyword>
<dbReference type="InterPro" id="IPR001610">
    <property type="entry name" value="PAC"/>
</dbReference>
<dbReference type="KEGG" id="blq:L21SP5_01904"/>
<dbReference type="EMBL" id="CP013118">
    <property type="protein sequence ID" value="ALO15543.1"/>
    <property type="molecule type" value="Genomic_DNA"/>
</dbReference>
<comment type="catalytic activity">
    <reaction evidence="1">
        <text>ATP + protein L-histidine = ADP + protein N-phospho-L-histidine.</text>
        <dbReference type="EC" id="2.7.13.3"/>
    </reaction>
</comment>
<dbReference type="RefSeq" id="WP_057952993.1">
    <property type="nucleotide sequence ID" value="NZ_CP013118.1"/>
</dbReference>
<dbReference type="InterPro" id="IPR011123">
    <property type="entry name" value="Y_Y_Y"/>
</dbReference>
<dbReference type="FunFam" id="3.30.565.10:FF:000006">
    <property type="entry name" value="Sensor histidine kinase WalK"/>
    <property type="match status" value="1"/>
</dbReference>
<dbReference type="PRINTS" id="PR00344">
    <property type="entry name" value="BCTRLSENSOR"/>
</dbReference>
<dbReference type="SUPFAM" id="SSF55785">
    <property type="entry name" value="PYP-like sensor domain (PAS domain)"/>
    <property type="match status" value="2"/>
</dbReference>
<evidence type="ECO:0000256" key="6">
    <source>
        <dbReference type="SAM" id="Coils"/>
    </source>
</evidence>
<dbReference type="PATRIC" id="fig|1307839.3.peg.2011"/>
<dbReference type="GO" id="GO:0000155">
    <property type="term" value="F:phosphorelay sensor kinase activity"/>
    <property type="evidence" value="ECO:0007669"/>
    <property type="project" value="InterPro"/>
</dbReference>
<dbReference type="SMART" id="SM00086">
    <property type="entry name" value="PAC"/>
    <property type="match status" value="2"/>
</dbReference>
<gene>
    <name evidence="12" type="primary">luxQ_10</name>
    <name evidence="12" type="ORF">L21SP5_01904</name>
</gene>
<dbReference type="CDD" id="cd00082">
    <property type="entry name" value="HisKA"/>
    <property type="match status" value="1"/>
</dbReference>
<keyword evidence="6" id="KW-0175">Coiled coil</keyword>
<dbReference type="InterPro" id="IPR004358">
    <property type="entry name" value="Sig_transdc_His_kin-like_C"/>
</dbReference>
<protein>
    <recommendedName>
        <fullName evidence="2">histidine kinase</fullName>
        <ecNumber evidence="2">2.7.13.3</ecNumber>
    </recommendedName>
</protein>
<dbReference type="SMART" id="SM00091">
    <property type="entry name" value="PAS"/>
    <property type="match status" value="2"/>
</dbReference>
<dbReference type="InterPro" id="IPR000700">
    <property type="entry name" value="PAS-assoc_C"/>
</dbReference>
<dbReference type="InterPro" id="IPR011047">
    <property type="entry name" value="Quinoprotein_ADH-like_sf"/>
</dbReference>
<feature type="coiled-coil region" evidence="6">
    <location>
        <begin position="761"/>
        <end position="806"/>
    </location>
</feature>
<evidence type="ECO:0000313" key="13">
    <source>
        <dbReference type="Proteomes" id="UP000064893"/>
    </source>
</evidence>
<dbReference type="NCBIfam" id="TIGR00229">
    <property type="entry name" value="sensory_box"/>
    <property type="match status" value="2"/>
</dbReference>
<dbReference type="CDD" id="cd00130">
    <property type="entry name" value="PAS"/>
    <property type="match status" value="2"/>
</dbReference>
<dbReference type="SMART" id="SM00387">
    <property type="entry name" value="HATPase_c"/>
    <property type="match status" value="1"/>
</dbReference>
<evidence type="ECO:0000256" key="2">
    <source>
        <dbReference type="ARBA" id="ARBA00012438"/>
    </source>
</evidence>
<dbReference type="InterPro" id="IPR013783">
    <property type="entry name" value="Ig-like_fold"/>
</dbReference>
<feature type="transmembrane region" description="Helical" evidence="7">
    <location>
        <begin position="740"/>
        <end position="759"/>
    </location>
</feature>
<feature type="domain" description="PAC" evidence="11">
    <location>
        <begin position="873"/>
        <end position="927"/>
    </location>
</feature>
<dbReference type="InterPro" id="IPR003594">
    <property type="entry name" value="HATPase_dom"/>
</dbReference>
<dbReference type="InterPro" id="IPR036097">
    <property type="entry name" value="HisK_dim/P_sf"/>
</dbReference>
<feature type="chain" id="PRO_5006599301" description="histidine kinase" evidence="8">
    <location>
        <begin position="22"/>
        <end position="1306"/>
    </location>
</feature>